<sequence>MSAQIVVLAKTPVPGRVKTRLCPPCTPRSAARIAAAALADTLDAVAATPAAARILAVDGDLAAPPGWDRVSQRGGALGERLAHAYADTARPGRATLLIGMDTPQAGPARLAEALTRLAGDGVDAVLGPARDGGWWALGLRDPVHARVLRDVPMSTYLTGELTRAALVDRGLRIVTLPVLTDVDTAADAYAVAALCPAGSRFGAAVALELTA</sequence>
<dbReference type="SUPFAM" id="SSF53448">
    <property type="entry name" value="Nucleotide-diphospho-sugar transferases"/>
    <property type="match status" value="1"/>
</dbReference>
<organism evidence="1 2">
    <name type="scientific">Paractinoplanes aksuensis</name>
    <dbReference type="NCBI Taxonomy" id="2939490"/>
    <lineage>
        <taxon>Bacteria</taxon>
        <taxon>Bacillati</taxon>
        <taxon>Actinomycetota</taxon>
        <taxon>Actinomycetes</taxon>
        <taxon>Micromonosporales</taxon>
        <taxon>Micromonosporaceae</taxon>
        <taxon>Paractinoplanes</taxon>
    </lineage>
</organism>
<proteinExistence type="predicted"/>
<dbReference type="Pfam" id="PF09837">
    <property type="entry name" value="DUF2064"/>
    <property type="match status" value="1"/>
</dbReference>
<reference evidence="1 2" key="1">
    <citation type="submission" date="2022-06" db="EMBL/GenBank/DDBJ databases">
        <title>New Species of the Genus Actinoplanes, ActinopZanes ferrugineus.</title>
        <authorList>
            <person name="Ding P."/>
        </authorList>
    </citation>
    <scope>NUCLEOTIDE SEQUENCE [LARGE SCALE GENOMIC DNA]</scope>
    <source>
        <strain evidence="1 2">TRM88003</strain>
    </source>
</reference>
<dbReference type="PANTHER" id="PTHR36529:SF1">
    <property type="entry name" value="GLYCOSYLTRANSFERASE"/>
    <property type="match status" value="1"/>
</dbReference>
<dbReference type="InterPro" id="IPR029044">
    <property type="entry name" value="Nucleotide-diphossugar_trans"/>
</dbReference>
<dbReference type="Proteomes" id="UP001523369">
    <property type="component" value="Unassembled WGS sequence"/>
</dbReference>
<accession>A0ABT1DU35</accession>
<name>A0ABT1DU35_9ACTN</name>
<dbReference type="RefSeq" id="WP_253240124.1">
    <property type="nucleotide sequence ID" value="NZ_JAMYJR010000028.1"/>
</dbReference>
<dbReference type="InterPro" id="IPR018641">
    <property type="entry name" value="Trfase_1_rSAM/seldom-assoc"/>
</dbReference>
<comment type="caution">
    <text evidence="1">The sequence shown here is derived from an EMBL/GenBank/DDBJ whole genome shotgun (WGS) entry which is preliminary data.</text>
</comment>
<keyword evidence="2" id="KW-1185">Reference proteome</keyword>
<dbReference type="EMBL" id="JAMYJR010000028">
    <property type="protein sequence ID" value="MCO8274048.1"/>
    <property type="molecule type" value="Genomic_DNA"/>
</dbReference>
<evidence type="ECO:0000313" key="1">
    <source>
        <dbReference type="EMBL" id="MCO8274048.1"/>
    </source>
</evidence>
<dbReference type="Gene3D" id="3.90.550.10">
    <property type="entry name" value="Spore Coat Polysaccharide Biosynthesis Protein SpsA, Chain A"/>
    <property type="match status" value="1"/>
</dbReference>
<dbReference type="PANTHER" id="PTHR36529">
    <property type="entry name" value="SLL1095 PROTEIN"/>
    <property type="match status" value="1"/>
</dbReference>
<protein>
    <submittedName>
        <fullName evidence="1">DUF2064 domain-containing protein</fullName>
    </submittedName>
</protein>
<evidence type="ECO:0000313" key="2">
    <source>
        <dbReference type="Proteomes" id="UP001523369"/>
    </source>
</evidence>
<gene>
    <name evidence="1" type="ORF">M1L60_25950</name>
</gene>